<dbReference type="GO" id="GO:0030599">
    <property type="term" value="F:pectinesterase activity"/>
    <property type="evidence" value="ECO:0007669"/>
    <property type="project" value="InterPro"/>
</dbReference>
<dbReference type="GO" id="GO:0042545">
    <property type="term" value="P:cell wall modification"/>
    <property type="evidence" value="ECO:0007669"/>
    <property type="project" value="InterPro"/>
</dbReference>
<sequence>MTRSLNVELTAALFLIHRWNVFSQVIHIENKAGVEKQQAIALRVNADFVALYKCSIIGYKNTLYVHSFCQFYQECDTWGTIDFIFGNAGVVFQACTHNLTIAQMSTLESPSKIVQLLLLQMIWTIILPMPQRMYSRTVYLESYIGDFIVPARWRQWSDDDDDDQGLDTLYYG</sequence>
<keyword evidence="9" id="KW-1185">Reference proteome</keyword>
<keyword evidence="4" id="KW-0378">Hydrolase</keyword>
<dbReference type="InterPro" id="IPR000070">
    <property type="entry name" value="Pectinesterase_cat"/>
</dbReference>
<evidence type="ECO:0000256" key="1">
    <source>
        <dbReference type="ARBA" id="ARBA00004191"/>
    </source>
</evidence>
<feature type="chain" id="PRO_5043844382" evidence="6">
    <location>
        <begin position="24"/>
        <end position="172"/>
    </location>
</feature>
<evidence type="ECO:0000256" key="3">
    <source>
        <dbReference type="ARBA" id="ARBA00022512"/>
    </source>
</evidence>
<keyword evidence="3" id="KW-0134">Cell wall</keyword>
<dbReference type="Pfam" id="PF01095">
    <property type="entry name" value="Pectinesterase"/>
    <property type="match status" value="2"/>
</dbReference>
<evidence type="ECO:0000259" key="7">
    <source>
        <dbReference type="Pfam" id="PF01095"/>
    </source>
</evidence>
<protein>
    <submittedName>
        <fullName evidence="8">Pectinesterase/pectinesterase inhibitor 12</fullName>
    </submittedName>
</protein>
<dbReference type="InterPro" id="IPR012334">
    <property type="entry name" value="Pectin_lyas_fold"/>
</dbReference>
<dbReference type="AlphaFoldDB" id="A0AAW0L196"/>
<comment type="caution">
    <text evidence="8">The sequence shown here is derived from an EMBL/GenBank/DDBJ whole genome shotgun (WGS) entry which is preliminary data.</text>
</comment>
<proteinExistence type="predicted"/>
<evidence type="ECO:0000256" key="6">
    <source>
        <dbReference type="SAM" id="SignalP"/>
    </source>
</evidence>
<feature type="domain" description="Pectinesterase catalytic" evidence="7">
    <location>
        <begin position="19"/>
        <end position="96"/>
    </location>
</feature>
<organism evidence="8 9">
    <name type="scientific">Quercus suber</name>
    <name type="common">Cork oak</name>
    <dbReference type="NCBI Taxonomy" id="58331"/>
    <lineage>
        <taxon>Eukaryota</taxon>
        <taxon>Viridiplantae</taxon>
        <taxon>Streptophyta</taxon>
        <taxon>Embryophyta</taxon>
        <taxon>Tracheophyta</taxon>
        <taxon>Spermatophyta</taxon>
        <taxon>Magnoliopsida</taxon>
        <taxon>eudicotyledons</taxon>
        <taxon>Gunneridae</taxon>
        <taxon>Pentapetalae</taxon>
        <taxon>rosids</taxon>
        <taxon>fabids</taxon>
        <taxon>Fagales</taxon>
        <taxon>Fagaceae</taxon>
        <taxon>Quercus</taxon>
    </lineage>
</organism>
<keyword evidence="3" id="KW-0964">Secreted</keyword>
<evidence type="ECO:0000256" key="5">
    <source>
        <dbReference type="ARBA" id="ARBA00023085"/>
    </source>
</evidence>
<dbReference type="PANTHER" id="PTHR31707">
    <property type="entry name" value="PECTINESTERASE"/>
    <property type="match status" value="1"/>
</dbReference>
<evidence type="ECO:0000313" key="8">
    <source>
        <dbReference type="EMBL" id="KAK7845137.1"/>
    </source>
</evidence>
<evidence type="ECO:0000256" key="2">
    <source>
        <dbReference type="ARBA" id="ARBA00005184"/>
    </source>
</evidence>
<feature type="domain" description="Pectinesterase catalytic" evidence="7">
    <location>
        <begin position="127"/>
        <end position="172"/>
    </location>
</feature>
<evidence type="ECO:0000256" key="4">
    <source>
        <dbReference type="ARBA" id="ARBA00022801"/>
    </source>
</evidence>
<dbReference type="Gene3D" id="2.160.20.10">
    <property type="entry name" value="Single-stranded right-handed beta-helix, Pectin lyase-like"/>
    <property type="match status" value="1"/>
</dbReference>
<dbReference type="Proteomes" id="UP000237347">
    <property type="component" value="Unassembled WGS sequence"/>
</dbReference>
<keyword evidence="5" id="KW-0063">Aspartyl esterase</keyword>
<dbReference type="SUPFAM" id="SSF51126">
    <property type="entry name" value="Pectin lyase-like"/>
    <property type="match status" value="1"/>
</dbReference>
<accession>A0AAW0L196</accession>
<dbReference type="InterPro" id="IPR011050">
    <property type="entry name" value="Pectin_lyase_fold/virulence"/>
</dbReference>
<keyword evidence="6" id="KW-0732">Signal</keyword>
<dbReference type="EMBL" id="PKMF04000174">
    <property type="protein sequence ID" value="KAK7845137.1"/>
    <property type="molecule type" value="Genomic_DNA"/>
</dbReference>
<evidence type="ECO:0000313" key="9">
    <source>
        <dbReference type="Proteomes" id="UP000237347"/>
    </source>
</evidence>
<reference evidence="8 9" key="1">
    <citation type="journal article" date="2018" name="Sci. Data">
        <title>The draft genome sequence of cork oak.</title>
        <authorList>
            <person name="Ramos A.M."/>
            <person name="Usie A."/>
            <person name="Barbosa P."/>
            <person name="Barros P.M."/>
            <person name="Capote T."/>
            <person name="Chaves I."/>
            <person name="Simoes F."/>
            <person name="Abreu I."/>
            <person name="Carrasquinho I."/>
            <person name="Faro C."/>
            <person name="Guimaraes J.B."/>
            <person name="Mendonca D."/>
            <person name="Nobrega F."/>
            <person name="Rodrigues L."/>
            <person name="Saibo N.J.M."/>
            <person name="Varela M.C."/>
            <person name="Egas C."/>
            <person name="Matos J."/>
            <person name="Miguel C.M."/>
            <person name="Oliveira M.M."/>
            <person name="Ricardo C.P."/>
            <person name="Goncalves S."/>
        </authorList>
    </citation>
    <scope>NUCLEOTIDE SEQUENCE [LARGE SCALE GENOMIC DNA]</scope>
    <source>
        <strain evidence="9">cv. HL8</strain>
    </source>
</reference>
<comment type="pathway">
    <text evidence="2">Glycan metabolism; pectin degradation; 2-dehydro-3-deoxy-D-gluconate from pectin: step 1/5.</text>
</comment>
<gene>
    <name evidence="8" type="primary">PME12_12</name>
    <name evidence="8" type="ORF">CFP56_009975</name>
</gene>
<name>A0AAW0L196_QUESU</name>
<comment type="subcellular location">
    <subcellularLocation>
        <location evidence="1">Secreted</location>
        <location evidence="1">Cell wall</location>
    </subcellularLocation>
</comment>
<feature type="signal peptide" evidence="6">
    <location>
        <begin position="1"/>
        <end position="23"/>
    </location>
</feature>